<proteinExistence type="predicted"/>
<comment type="caution">
    <text evidence="4">The sequence shown here is derived from an EMBL/GenBank/DDBJ whole genome shotgun (WGS) entry which is preliminary data.</text>
</comment>
<name>A0AAE0TYZ8_9PEZI</name>
<dbReference type="InterPro" id="IPR051477">
    <property type="entry name" value="Expansin_CellWall"/>
</dbReference>
<dbReference type="PANTHER" id="PTHR31836:SF28">
    <property type="entry name" value="SRCR DOMAIN-CONTAINING PROTEIN-RELATED"/>
    <property type="match status" value="1"/>
</dbReference>
<dbReference type="InterPro" id="IPR036908">
    <property type="entry name" value="RlpA-like_sf"/>
</dbReference>
<evidence type="ECO:0000256" key="2">
    <source>
        <dbReference type="SAM" id="SignalP"/>
    </source>
</evidence>
<protein>
    <submittedName>
        <fullName evidence="4">RlpA-like double-psi beta-barrel-protein domain-containing protein-containing protein</fullName>
    </submittedName>
</protein>
<dbReference type="AlphaFoldDB" id="A0AAE0TYZ8"/>
<dbReference type="InterPro" id="IPR009009">
    <property type="entry name" value="RlpA-like_DPBB"/>
</dbReference>
<dbReference type="CDD" id="cd22191">
    <property type="entry name" value="DPBB_RlpA_EXP_N-like"/>
    <property type="match status" value="1"/>
</dbReference>
<feature type="domain" description="RlpA-like protein double-psi beta-barrel" evidence="3">
    <location>
        <begin position="63"/>
        <end position="146"/>
    </location>
</feature>
<dbReference type="EMBL" id="JAULSW010000004">
    <property type="protein sequence ID" value="KAK3384833.1"/>
    <property type="molecule type" value="Genomic_DNA"/>
</dbReference>
<evidence type="ECO:0000259" key="3">
    <source>
        <dbReference type="Pfam" id="PF03330"/>
    </source>
</evidence>
<evidence type="ECO:0000313" key="5">
    <source>
        <dbReference type="Proteomes" id="UP001285441"/>
    </source>
</evidence>
<dbReference type="Gene3D" id="2.40.40.10">
    <property type="entry name" value="RlpA-like domain"/>
    <property type="match status" value="1"/>
</dbReference>
<dbReference type="Proteomes" id="UP001285441">
    <property type="component" value="Unassembled WGS sequence"/>
</dbReference>
<reference evidence="4" key="2">
    <citation type="submission" date="2023-06" db="EMBL/GenBank/DDBJ databases">
        <authorList>
            <consortium name="Lawrence Berkeley National Laboratory"/>
            <person name="Haridas S."/>
            <person name="Hensen N."/>
            <person name="Bonometti L."/>
            <person name="Westerberg I."/>
            <person name="Brannstrom I.O."/>
            <person name="Guillou S."/>
            <person name="Cros-Aarteil S."/>
            <person name="Calhoun S."/>
            <person name="Kuo A."/>
            <person name="Mondo S."/>
            <person name="Pangilinan J."/>
            <person name="Riley R."/>
            <person name="LaButti K."/>
            <person name="Andreopoulos B."/>
            <person name="Lipzen A."/>
            <person name="Chen C."/>
            <person name="Yanf M."/>
            <person name="Daum C."/>
            <person name="Ng V."/>
            <person name="Clum A."/>
            <person name="Steindorff A."/>
            <person name="Ohm R."/>
            <person name="Martin F."/>
            <person name="Silar P."/>
            <person name="Natvig D."/>
            <person name="Lalanne C."/>
            <person name="Gautier V."/>
            <person name="Ament-velasquez S.L."/>
            <person name="Kruys A."/>
            <person name="Hutchinson M.I."/>
            <person name="Powell A.J."/>
            <person name="Barry K."/>
            <person name="Miller A.N."/>
            <person name="Grigoriev I.V."/>
            <person name="Debuchy R."/>
            <person name="Gladieux P."/>
            <person name="Thoren M.H."/>
            <person name="Johannesson H."/>
        </authorList>
    </citation>
    <scope>NUCLEOTIDE SEQUENCE</scope>
    <source>
        <strain evidence="4">CBS 232.78</strain>
    </source>
</reference>
<organism evidence="4 5">
    <name type="scientific">Podospora didyma</name>
    <dbReference type="NCBI Taxonomy" id="330526"/>
    <lineage>
        <taxon>Eukaryota</taxon>
        <taxon>Fungi</taxon>
        <taxon>Dikarya</taxon>
        <taxon>Ascomycota</taxon>
        <taxon>Pezizomycotina</taxon>
        <taxon>Sordariomycetes</taxon>
        <taxon>Sordariomycetidae</taxon>
        <taxon>Sordariales</taxon>
        <taxon>Podosporaceae</taxon>
        <taxon>Podospora</taxon>
    </lineage>
</organism>
<gene>
    <name evidence="4" type="ORF">B0H63DRAFT_542853</name>
</gene>
<evidence type="ECO:0000313" key="4">
    <source>
        <dbReference type="EMBL" id="KAK3384833.1"/>
    </source>
</evidence>
<accession>A0AAE0TYZ8</accession>
<keyword evidence="5" id="KW-1185">Reference proteome</keyword>
<reference evidence="4" key="1">
    <citation type="journal article" date="2023" name="Mol. Phylogenet. Evol.">
        <title>Genome-scale phylogeny and comparative genomics of the fungal order Sordariales.</title>
        <authorList>
            <person name="Hensen N."/>
            <person name="Bonometti L."/>
            <person name="Westerberg I."/>
            <person name="Brannstrom I.O."/>
            <person name="Guillou S."/>
            <person name="Cros-Aarteil S."/>
            <person name="Calhoun S."/>
            <person name="Haridas S."/>
            <person name="Kuo A."/>
            <person name="Mondo S."/>
            <person name="Pangilinan J."/>
            <person name="Riley R."/>
            <person name="LaButti K."/>
            <person name="Andreopoulos B."/>
            <person name="Lipzen A."/>
            <person name="Chen C."/>
            <person name="Yan M."/>
            <person name="Daum C."/>
            <person name="Ng V."/>
            <person name="Clum A."/>
            <person name="Steindorff A."/>
            <person name="Ohm R.A."/>
            <person name="Martin F."/>
            <person name="Silar P."/>
            <person name="Natvig D.O."/>
            <person name="Lalanne C."/>
            <person name="Gautier V."/>
            <person name="Ament-Velasquez S.L."/>
            <person name="Kruys A."/>
            <person name="Hutchinson M.I."/>
            <person name="Powell A.J."/>
            <person name="Barry K."/>
            <person name="Miller A.N."/>
            <person name="Grigoriev I.V."/>
            <person name="Debuchy R."/>
            <person name="Gladieux P."/>
            <person name="Hiltunen Thoren M."/>
            <person name="Johannesson H."/>
        </authorList>
    </citation>
    <scope>NUCLEOTIDE SEQUENCE</scope>
    <source>
        <strain evidence="4">CBS 232.78</strain>
    </source>
</reference>
<feature type="chain" id="PRO_5042239830" evidence="2">
    <location>
        <begin position="22"/>
        <end position="152"/>
    </location>
</feature>
<dbReference type="SUPFAM" id="SSF50685">
    <property type="entry name" value="Barwin-like endoglucanases"/>
    <property type="match status" value="1"/>
</dbReference>
<keyword evidence="1 2" id="KW-0732">Signal</keyword>
<feature type="signal peptide" evidence="2">
    <location>
        <begin position="1"/>
        <end position="21"/>
    </location>
</feature>
<dbReference type="Pfam" id="PF03330">
    <property type="entry name" value="DPBB_1"/>
    <property type="match status" value="1"/>
</dbReference>
<sequence>MYFTKTIAATALLLLVQLAGAAPTIETTSLLPREPSSEDTSLAAREPLRGTLIDRAATPGTFTYYNVETGSVGACGSRNRNTDMVVAMASADFKQSNCFRKLRVKYNGKTILVQVTDSCPGCKKGGLDLSQGAFKQLANLNVGLIKGTWEFA</sequence>
<evidence type="ECO:0000256" key="1">
    <source>
        <dbReference type="ARBA" id="ARBA00022729"/>
    </source>
</evidence>
<dbReference type="PANTHER" id="PTHR31836">
    <property type="match status" value="1"/>
</dbReference>